<feature type="active site" description="Proton acceptor" evidence="7">
    <location>
        <position position="66"/>
    </location>
</feature>
<evidence type="ECO:0000256" key="6">
    <source>
        <dbReference type="ARBA" id="ARBA00023316"/>
    </source>
</evidence>
<dbReference type="Pfam" id="PF00768">
    <property type="entry name" value="Peptidase_S11"/>
    <property type="match status" value="1"/>
</dbReference>
<name>A0A267MC55_9FIRM</name>
<dbReference type="InterPro" id="IPR018044">
    <property type="entry name" value="Peptidase_S11"/>
</dbReference>
<keyword evidence="4" id="KW-0133">Cell shape</keyword>
<evidence type="ECO:0000259" key="10">
    <source>
        <dbReference type="Pfam" id="PF00768"/>
    </source>
</evidence>
<gene>
    <name evidence="11" type="ORF">CCE28_19540</name>
</gene>
<evidence type="ECO:0000256" key="8">
    <source>
        <dbReference type="PIRSR" id="PIRSR618044-2"/>
    </source>
</evidence>
<dbReference type="PANTHER" id="PTHR21581">
    <property type="entry name" value="D-ALANYL-D-ALANINE CARBOXYPEPTIDASE"/>
    <property type="match status" value="1"/>
</dbReference>
<evidence type="ECO:0000256" key="2">
    <source>
        <dbReference type="ARBA" id="ARBA00022729"/>
    </source>
</evidence>
<comment type="caution">
    <text evidence="11">The sequence shown here is derived from an EMBL/GenBank/DDBJ whole genome shotgun (WGS) entry which is preliminary data.</text>
</comment>
<keyword evidence="3" id="KW-0378">Hydrolase</keyword>
<comment type="similarity">
    <text evidence="1 9">Belongs to the peptidase S11 family.</text>
</comment>
<keyword evidence="12" id="KW-1185">Reference proteome</keyword>
<dbReference type="InterPro" id="IPR001967">
    <property type="entry name" value="Peptidase_S11_N"/>
</dbReference>
<organism evidence="11 12">
    <name type="scientific">Anaeromicrobium sediminis</name>
    <dbReference type="NCBI Taxonomy" id="1478221"/>
    <lineage>
        <taxon>Bacteria</taxon>
        <taxon>Bacillati</taxon>
        <taxon>Bacillota</taxon>
        <taxon>Clostridia</taxon>
        <taxon>Peptostreptococcales</taxon>
        <taxon>Thermotaleaceae</taxon>
        <taxon>Anaeromicrobium</taxon>
    </lineage>
</organism>
<dbReference type="GO" id="GO:0006508">
    <property type="term" value="P:proteolysis"/>
    <property type="evidence" value="ECO:0007669"/>
    <property type="project" value="InterPro"/>
</dbReference>
<dbReference type="OrthoDB" id="1701915at2"/>
<dbReference type="GO" id="GO:0071555">
    <property type="term" value="P:cell wall organization"/>
    <property type="evidence" value="ECO:0007669"/>
    <property type="project" value="UniProtKB-KW"/>
</dbReference>
<dbReference type="SUPFAM" id="SSF56601">
    <property type="entry name" value="beta-lactamase/transpeptidase-like"/>
    <property type="match status" value="1"/>
</dbReference>
<sequence>MCGWEIKMKKITKIFLIIILIFSTTLNGFALDFQSNAKAAILTDEEGNILYEKNGDKTYAPASITKLMTYLLTMEARDNGLVSYEDIVTITKHASDERGARYWLVEGEKLTLKELIDAMMVASANDATMAIAEYIGGSEEDFVNMMNERALELGMNNTHFENPNGMPEEGMGNLMSAKDINILAKYTIKNYKEELLPLTSMKTLVNEKRRFRKDNTNKLLKVMPQVDGLKTGYTDEAGYCLVSTMPAKGFRLISVVMGTNNDYERVKESKSLLEFGDNNFEKKKVIDTERDKYTMNLFNEEKVPVEIVPKENIWRVSPHKYIKSQNIMIPENTYWKVKKGQIVGNLELELYNSERITVDLVSNEDKTIPPGVFFRNIFTILGCVIKSAILGLTN</sequence>
<keyword evidence="5" id="KW-0573">Peptidoglycan synthesis</keyword>
<dbReference type="PRINTS" id="PR00725">
    <property type="entry name" value="DADACBPTASE1"/>
</dbReference>
<evidence type="ECO:0000256" key="5">
    <source>
        <dbReference type="ARBA" id="ARBA00022984"/>
    </source>
</evidence>
<dbReference type="GO" id="GO:0009252">
    <property type="term" value="P:peptidoglycan biosynthetic process"/>
    <property type="evidence" value="ECO:0007669"/>
    <property type="project" value="UniProtKB-KW"/>
</dbReference>
<keyword evidence="2" id="KW-0732">Signal</keyword>
<dbReference type="PANTHER" id="PTHR21581:SF6">
    <property type="entry name" value="TRAFFICKING PROTEIN PARTICLE COMPLEX SUBUNIT 12"/>
    <property type="match status" value="1"/>
</dbReference>
<evidence type="ECO:0000256" key="1">
    <source>
        <dbReference type="ARBA" id="ARBA00007164"/>
    </source>
</evidence>
<dbReference type="AlphaFoldDB" id="A0A267MC55"/>
<accession>A0A267MC55</accession>
<dbReference type="GO" id="GO:0009002">
    <property type="term" value="F:serine-type D-Ala-D-Ala carboxypeptidase activity"/>
    <property type="evidence" value="ECO:0007669"/>
    <property type="project" value="InterPro"/>
</dbReference>
<evidence type="ECO:0000313" key="12">
    <source>
        <dbReference type="Proteomes" id="UP000216024"/>
    </source>
</evidence>
<keyword evidence="6" id="KW-0961">Cell wall biogenesis/degradation</keyword>
<evidence type="ECO:0000256" key="4">
    <source>
        <dbReference type="ARBA" id="ARBA00022960"/>
    </source>
</evidence>
<proteinExistence type="inferred from homology"/>
<reference evidence="11 12" key="1">
    <citation type="submission" date="2017-06" db="EMBL/GenBank/DDBJ databases">
        <title>Draft genome sequence of anaerobic fermentative bacterium Anaeromicrobium sediminis DY2726D isolated from West Pacific Ocean sediments.</title>
        <authorList>
            <person name="Zeng X."/>
        </authorList>
    </citation>
    <scope>NUCLEOTIDE SEQUENCE [LARGE SCALE GENOMIC DNA]</scope>
    <source>
        <strain evidence="11 12">DY2726D</strain>
    </source>
</reference>
<evidence type="ECO:0000256" key="9">
    <source>
        <dbReference type="RuleBase" id="RU004016"/>
    </source>
</evidence>
<evidence type="ECO:0000256" key="7">
    <source>
        <dbReference type="PIRSR" id="PIRSR618044-1"/>
    </source>
</evidence>
<dbReference type="GO" id="GO:0008360">
    <property type="term" value="P:regulation of cell shape"/>
    <property type="evidence" value="ECO:0007669"/>
    <property type="project" value="UniProtKB-KW"/>
</dbReference>
<feature type="active site" description="Acyl-ester intermediate" evidence="7">
    <location>
        <position position="63"/>
    </location>
</feature>
<evidence type="ECO:0000313" key="11">
    <source>
        <dbReference type="EMBL" id="PAB57126.1"/>
    </source>
</evidence>
<dbReference type="Gene3D" id="3.40.710.10">
    <property type="entry name" value="DD-peptidase/beta-lactamase superfamily"/>
    <property type="match status" value="1"/>
</dbReference>
<protein>
    <recommendedName>
        <fullName evidence="10">Peptidase S11 D-alanyl-D-alanine carboxypeptidase A N-terminal domain-containing protein</fullName>
    </recommendedName>
</protein>
<dbReference type="Proteomes" id="UP000216024">
    <property type="component" value="Unassembled WGS sequence"/>
</dbReference>
<dbReference type="EMBL" id="NIBG01000028">
    <property type="protein sequence ID" value="PAB57126.1"/>
    <property type="molecule type" value="Genomic_DNA"/>
</dbReference>
<dbReference type="InterPro" id="IPR012338">
    <property type="entry name" value="Beta-lactam/transpept-like"/>
</dbReference>
<feature type="domain" description="Peptidase S11 D-alanyl-D-alanine carboxypeptidase A N-terminal" evidence="10">
    <location>
        <begin position="34"/>
        <end position="260"/>
    </location>
</feature>
<evidence type="ECO:0000256" key="3">
    <source>
        <dbReference type="ARBA" id="ARBA00022801"/>
    </source>
</evidence>
<feature type="active site" evidence="7">
    <location>
        <position position="123"/>
    </location>
</feature>
<feature type="binding site" evidence="8">
    <location>
        <position position="230"/>
    </location>
    <ligand>
        <name>substrate</name>
    </ligand>
</feature>